<feature type="non-terminal residue" evidence="2">
    <location>
        <position position="1"/>
    </location>
</feature>
<dbReference type="EMBL" id="CADCUF010000181">
    <property type="protein sequence ID" value="CAA9339425.1"/>
    <property type="molecule type" value="Genomic_DNA"/>
</dbReference>
<accession>A0A6J4LQL8</accession>
<feature type="non-terminal residue" evidence="2">
    <location>
        <position position="61"/>
    </location>
</feature>
<organism evidence="2">
    <name type="scientific">uncultured Nocardioidaceae bacterium</name>
    <dbReference type="NCBI Taxonomy" id="253824"/>
    <lineage>
        <taxon>Bacteria</taxon>
        <taxon>Bacillati</taxon>
        <taxon>Actinomycetota</taxon>
        <taxon>Actinomycetes</taxon>
        <taxon>Propionibacteriales</taxon>
        <taxon>Nocardioidaceae</taxon>
        <taxon>environmental samples</taxon>
    </lineage>
</organism>
<dbReference type="AlphaFoldDB" id="A0A6J4LQL8"/>
<evidence type="ECO:0000313" key="2">
    <source>
        <dbReference type="EMBL" id="CAA9339425.1"/>
    </source>
</evidence>
<name>A0A6J4LQL8_9ACTN</name>
<feature type="region of interest" description="Disordered" evidence="1">
    <location>
        <begin position="1"/>
        <end position="25"/>
    </location>
</feature>
<sequence>WTPGQGQSTGGAGTISPWSRATSTRRSASITGCWACRWWRPWARCPITGATACCAPAASYG</sequence>
<gene>
    <name evidence="2" type="ORF">AVDCRST_MAG24-1207</name>
</gene>
<evidence type="ECO:0000256" key="1">
    <source>
        <dbReference type="SAM" id="MobiDB-lite"/>
    </source>
</evidence>
<reference evidence="2" key="1">
    <citation type="submission" date="2020-02" db="EMBL/GenBank/DDBJ databases">
        <authorList>
            <person name="Meier V. D."/>
        </authorList>
    </citation>
    <scope>NUCLEOTIDE SEQUENCE</scope>
    <source>
        <strain evidence="2">AVDCRST_MAG24</strain>
    </source>
</reference>
<proteinExistence type="predicted"/>
<protein>
    <submittedName>
        <fullName evidence="2">Uncharacterized protein</fullName>
    </submittedName>
</protein>